<accession>A0A2T7FTU5</accession>
<dbReference type="AlphaFoldDB" id="A0A2T7FTU5"/>
<dbReference type="OrthoDB" id="7844554at2"/>
<keyword evidence="3" id="KW-1185">Reference proteome</keyword>
<evidence type="ECO:0000313" key="3">
    <source>
        <dbReference type="Proteomes" id="UP000244817"/>
    </source>
</evidence>
<keyword evidence="1" id="KW-0732">Signal</keyword>
<proteinExistence type="predicted"/>
<feature type="signal peptide" evidence="1">
    <location>
        <begin position="1"/>
        <end position="18"/>
    </location>
</feature>
<protein>
    <submittedName>
        <fullName evidence="2">Uncharacterized protein</fullName>
    </submittedName>
</protein>
<dbReference type="RefSeq" id="WP_108641783.1">
    <property type="nucleotide sequence ID" value="NZ_QCYG01000009.1"/>
</dbReference>
<sequence length="187" mass="20366">MKNTLLVFGMVMAVPALAQEPPLCGTSGAGDWAQIQEVFTGDWLIEHQAGYALIGGMVLPFPGADEVDTITIFQLGDALQATHPEAQEPLVLRLAEEPRWIVDIDNPDIPEPLLSPEDVALVAGCSQLELPRLIGTSTAVIDGVTMEFTYRMMAVDWATLYGIMQIDSVVQGMPIEARRTVWMRLSG</sequence>
<reference evidence="2 3" key="1">
    <citation type="submission" date="2018-04" db="EMBL/GenBank/DDBJ databases">
        <title>Pelagivirga bohaiensis gen. nov., sp. nov., a bacterium isolated from the Bohai Sea.</title>
        <authorList>
            <person name="Ji X."/>
        </authorList>
    </citation>
    <scope>NUCLEOTIDE SEQUENCE [LARGE SCALE GENOMIC DNA]</scope>
    <source>
        <strain evidence="2 3">BH-SD16</strain>
    </source>
</reference>
<organism evidence="2 3">
    <name type="scientific">Thalassorhabdomicrobium marinisediminis</name>
    <dbReference type="NCBI Taxonomy" id="2170577"/>
    <lineage>
        <taxon>Bacteria</taxon>
        <taxon>Pseudomonadati</taxon>
        <taxon>Pseudomonadota</taxon>
        <taxon>Alphaproteobacteria</taxon>
        <taxon>Rhodobacterales</taxon>
        <taxon>Paracoccaceae</taxon>
        <taxon>Thalassorhabdomicrobium</taxon>
    </lineage>
</organism>
<feature type="chain" id="PRO_5015700550" evidence="1">
    <location>
        <begin position="19"/>
        <end position="187"/>
    </location>
</feature>
<evidence type="ECO:0000313" key="2">
    <source>
        <dbReference type="EMBL" id="PVA05583.1"/>
    </source>
</evidence>
<gene>
    <name evidence="2" type="ORF">DC363_13940</name>
</gene>
<dbReference type="Proteomes" id="UP000244817">
    <property type="component" value="Unassembled WGS sequence"/>
</dbReference>
<dbReference type="EMBL" id="QCYG01000009">
    <property type="protein sequence ID" value="PVA05583.1"/>
    <property type="molecule type" value="Genomic_DNA"/>
</dbReference>
<evidence type="ECO:0000256" key="1">
    <source>
        <dbReference type="SAM" id="SignalP"/>
    </source>
</evidence>
<comment type="caution">
    <text evidence="2">The sequence shown here is derived from an EMBL/GenBank/DDBJ whole genome shotgun (WGS) entry which is preliminary data.</text>
</comment>
<name>A0A2T7FTU5_9RHOB</name>